<keyword evidence="3" id="KW-1185">Reference proteome</keyword>
<evidence type="ECO:0000313" key="2">
    <source>
        <dbReference type="EMBL" id="MBC2595644.1"/>
    </source>
</evidence>
<dbReference type="EMBL" id="JACHVB010000045">
    <property type="protein sequence ID" value="MBC2595644.1"/>
    <property type="molecule type" value="Genomic_DNA"/>
</dbReference>
<organism evidence="2 3">
    <name type="scientific">Ruficoccus amylovorans</name>
    <dbReference type="NCBI Taxonomy" id="1804625"/>
    <lineage>
        <taxon>Bacteria</taxon>
        <taxon>Pseudomonadati</taxon>
        <taxon>Verrucomicrobiota</taxon>
        <taxon>Opitutia</taxon>
        <taxon>Puniceicoccales</taxon>
        <taxon>Cerasicoccaceae</taxon>
        <taxon>Ruficoccus</taxon>
    </lineage>
</organism>
<dbReference type="Proteomes" id="UP000546464">
    <property type="component" value="Unassembled WGS sequence"/>
</dbReference>
<accession>A0A842HJ54</accession>
<protein>
    <submittedName>
        <fullName evidence="2">Uncharacterized protein</fullName>
    </submittedName>
</protein>
<name>A0A842HJ54_9BACT</name>
<gene>
    <name evidence="2" type="ORF">H5P28_15355</name>
</gene>
<evidence type="ECO:0000256" key="1">
    <source>
        <dbReference type="SAM" id="MobiDB-lite"/>
    </source>
</evidence>
<comment type="caution">
    <text evidence="2">The sequence shown here is derived from an EMBL/GenBank/DDBJ whole genome shotgun (WGS) entry which is preliminary data.</text>
</comment>
<feature type="region of interest" description="Disordered" evidence="1">
    <location>
        <begin position="1"/>
        <end position="33"/>
    </location>
</feature>
<feature type="compositionally biased region" description="Polar residues" evidence="1">
    <location>
        <begin position="1"/>
        <end position="10"/>
    </location>
</feature>
<evidence type="ECO:0000313" key="3">
    <source>
        <dbReference type="Proteomes" id="UP000546464"/>
    </source>
</evidence>
<proteinExistence type="predicted"/>
<sequence length="131" mass="14874">MNTDTVSHTFTFRPARGRNGRPQPPPMPIDLPEGNVPRIARLMALAHHFEGLRQQGTVTDYADLARLGGVTRARITQIMSLLNLAPDIQEDILFLPRTTQGRDPISTRSVLPIAQTIDWKKQRREWKRLQG</sequence>
<reference evidence="2 3" key="1">
    <citation type="submission" date="2020-07" db="EMBL/GenBank/DDBJ databases">
        <authorList>
            <person name="Feng X."/>
        </authorList>
    </citation>
    <scope>NUCLEOTIDE SEQUENCE [LARGE SCALE GENOMIC DNA]</scope>
    <source>
        <strain evidence="2 3">JCM31066</strain>
    </source>
</reference>
<dbReference type="SUPFAM" id="SSF109709">
    <property type="entry name" value="KorB DNA-binding domain-like"/>
    <property type="match status" value="1"/>
</dbReference>
<dbReference type="AlphaFoldDB" id="A0A842HJ54"/>
<dbReference type="RefSeq" id="WP_185676596.1">
    <property type="nucleotide sequence ID" value="NZ_JACHVB010000045.1"/>
</dbReference>